<name>A0ABS9DTQ4_9ACTN</name>
<evidence type="ECO:0008006" key="3">
    <source>
        <dbReference type="Google" id="ProtNLM"/>
    </source>
</evidence>
<reference evidence="1" key="1">
    <citation type="submission" date="2022-01" db="EMBL/GenBank/DDBJ databases">
        <title>Gordonia xiamenensis sp. nov., isolated from surface seawater in Xiamen.</title>
        <authorList>
            <person name="He Y.F."/>
        </authorList>
    </citation>
    <scope>NUCLEOTIDE SEQUENCE</scope>
    <source>
        <strain evidence="1">GW1C4-4</strain>
    </source>
</reference>
<dbReference type="RefSeq" id="WP_235726205.1">
    <property type="nucleotide sequence ID" value="NZ_JAKGCU010000038.1"/>
</dbReference>
<dbReference type="Pfam" id="PF25209">
    <property type="entry name" value="Phage_capsid_4"/>
    <property type="match status" value="1"/>
</dbReference>
<keyword evidence="2" id="KW-1185">Reference proteome</keyword>
<dbReference type="Proteomes" id="UP001108089">
    <property type="component" value="Unassembled WGS sequence"/>
</dbReference>
<comment type="caution">
    <text evidence="1">The sequence shown here is derived from an EMBL/GenBank/DDBJ whole genome shotgun (WGS) entry which is preliminary data.</text>
</comment>
<dbReference type="SUPFAM" id="SSF56563">
    <property type="entry name" value="Major capsid protein gp5"/>
    <property type="match status" value="1"/>
</dbReference>
<organism evidence="1 2">
    <name type="scientific">Gordonia tangerina</name>
    <dbReference type="NCBI Taxonomy" id="2911060"/>
    <lineage>
        <taxon>Bacteria</taxon>
        <taxon>Bacillati</taxon>
        <taxon>Actinomycetota</taxon>
        <taxon>Actinomycetes</taxon>
        <taxon>Mycobacteriales</taxon>
        <taxon>Gordoniaceae</taxon>
        <taxon>Gordonia</taxon>
    </lineage>
</organism>
<evidence type="ECO:0000313" key="1">
    <source>
        <dbReference type="EMBL" id="MCF3941326.1"/>
    </source>
</evidence>
<protein>
    <recommendedName>
        <fullName evidence="3">Major capsid protein</fullName>
    </recommendedName>
</protein>
<evidence type="ECO:0000313" key="2">
    <source>
        <dbReference type="Proteomes" id="UP001108089"/>
    </source>
</evidence>
<sequence>MAITNFIPELWVANMLDRWENEKVFASLVDRSYEGIASKGNTVHIPAVVRPTIKDYKANSRTTTADAISDTGVDLLIDQEKNWDIYIDDIDRAQAAGQMSPYTDAAADALIEDADLFIAEMLVDGGTALSGTAPTTGDAAFNLVRDARKTLNVNKAPSAGRVLVGNAAFESLLLGADSKLTAVDTSGDNNGLRMATIGTLLGFRVITSNNLPENTDPAFVAFHPSAAAYVSQIDEVEALRADNKFADRFRGLHVYGGKVVRPEGVAVFGAAAGS</sequence>
<dbReference type="EMBL" id="JAKGCU010000038">
    <property type="protein sequence ID" value="MCF3941326.1"/>
    <property type="molecule type" value="Genomic_DNA"/>
</dbReference>
<gene>
    <name evidence="1" type="ORF">L1892_23435</name>
</gene>
<accession>A0ABS9DTQ4</accession>
<proteinExistence type="predicted"/>